<feature type="domain" description="Aminopeptidase N-like N-terminal" evidence="13">
    <location>
        <begin position="9"/>
        <end position="212"/>
    </location>
</feature>
<dbReference type="PRINTS" id="PR00756">
    <property type="entry name" value="ALADIPTASE"/>
</dbReference>
<evidence type="ECO:0000259" key="12">
    <source>
        <dbReference type="Pfam" id="PF11838"/>
    </source>
</evidence>
<dbReference type="InterPro" id="IPR014782">
    <property type="entry name" value="Peptidase_M1_dom"/>
</dbReference>
<evidence type="ECO:0000313" key="14">
    <source>
        <dbReference type="EMBL" id="SCU86501.1"/>
    </source>
</evidence>
<feature type="active site" description="Proton acceptor" evidence="7">
    <location>
        <position position="326"/>
    </location>
</feature>
<dbReference type="InterPro" id="IPR001930">
    <property type="entry name" value="Peptidase_M1"/>
</dbReference>
<comment type="similarity">
    <text evidence="1 10">Belongs to the peptidase M1 family.</text>
</comment>
<dbReference type="SUPFAM" id="SSF55486">
    <property type="entry name" value="Metalloproteases ('zincins'), catalytic domain"/>
    <property type="match status" value="1"/>
</dbReference>
<evidence type="ECO:0000256" key="3">
    <source>
        <dbReference type="ARBA" id="ARBA00022723"/>
    </source>
</evidence>
<accession>A0A1G4J951</accession>
<dbReference type="GO" id="GO:0006508">
    <property type="term" value="P:proteolysis"/>
    <property type="evidence" value="ECO:0007669"/>
    <property type="project" value="UniProtKB-KW"/>
</dbReference>
<dbReference type="PANTHER" id="PTHR11533">
    <property type="entry name" value="PROTEASE M1 ZINC METALLOPROTEASE"/>
    <property type="match status" value="1"/>
</dbReference>
<protein>
    <recommendedName>
        <fullName evidence="10">Aminopeptidase</fullName>
        <ecNumber evidence="10">3.4.11.-</ecNumber>
    </recommendedName>
</protein>
<dbReference type="InterPro" id="IPR034016">
    <property type="entry name" value="M1_APN-typ"/>
</dbReference>
<dbReference type="InterPro" id="IPR027268">
    <property type="entry name" value="Peptidase_M4/M1_CTD_sf"/>
</dbReference>
<dbReference type="SUPFAM" id="SSF63737">
    <property type="entry name" value="Leukotriene A4 hydrolase N-terminal domain"/>
    <property type="match status" value="1"/>
</dbReference>
<feature type="domain" description="ERAP1-like C-terminal" evidence="12">
    <location>
        <begin position="546"/>
        <end position="895"/>
    </location>
</feature>
<dbReference type="GO" id="GO:0016020">
    <property type="term" value="C:membrane"/>
    <property type="evidence" value="ECO:0007669"/>
    <property type="project" value="TreeGrafter"/>
</dbReference>
<dbReference type="InterPro" id="IPR042097">
    <property type="entry name" value="Aminopeptidase_N-like_N_sf"/>
</dbReference>
<dbReference type="OrthoDB" id="10031169at2759"/>
<dbReference type="Pfam" id="PF11838">
    <property type="entry name" value="ERAP1_C"/>
    <property type="match status" value="1"/>
</dbReference>
<name>A0A1G4J951_9SACH</name>
<feature type="binding site" evidence="8">
    <location>
        <position position="325"/>
    </location>
    <ligand>
        <name>Zn(2+)</name>
        <dbReference type="ChEBI" id="CHEBI:29105"/>
        <note>catalytic</note>
    </ligand>
</feature>
<dbReference type="EMBL" id="LT598482">
    <property type="protein sequence ID" value="SCU86501.1"/>
    <property type="molecule type" value="Genomic_DNA"/>
</dbReference>
<gene>
    <name evidence="14" type="ORF">LAME_0D06414G</name>
</gene>
<evidence type="ECO:0000256" key="8">
    <source>
        <dbReference type="PIRSR" id="PIRSR634016-3"/>
    </source>
</evidence>
<dbReference type="Gene3D" id="2.60.40.1910">
    <property type="match status" value="1"/>
</dbReference>
<evidence type="ECO:0000313" key="15">
    <source>
        <dbReference type="Proteomes" id="UP000191144"/>
    </source>
</evidence>
<keyword evidence="4 10" id="KW-0378">Hydrolase</keyword>
<dbReference type="Gene3D" id="2.60.40.1730">
    <property type="entry name" value="tricorn interacting facor f3 domain"/>
    <property type="match status" value="1"/>
</dbReference>
<feature type="domain" description="Peptidase M1 membrane alanine aminopeptidase" evidence="11">
    <location>
        <begin position="252"/>
        <end position="475"/>
    </location>
</feature>
<keyword evidence="6 10" id="KW-0482">Metalloprotease</keyword>
<feature type="binding site" evidence="8">
    <location>
        <position position="348"/>
    </location>
    <ligand>
        <name>Zn(2+)</name>
        <dbReference type="ChEBI" id="CHEBI:29105"/>
        <note>catalytic</note>
    </ligand>
</feature>
<organism evidence="14 15">
    <name type="scientific">Lachancea meyersii CBS 8951</name>
    <dbReference type="NCBI Taxonomy" id="1266667"/>
    <lineage>
        <taxon>Eukaryota</taxon>
        <taxon>Fungi</taxon>
        <taxon>Dikarya</taxon>
        <taxon>Ascomycota</taxon>
        <taxon>Saccharomycotina</taxon>
        <taxon>Saccharomycetes</taxon>
        <taxon>Saccharomycetales</taxon>
        <taxon>Saccharomycetaceae</taxon>
        <taxon>Lachancea</taxon>
    </lineage>
</organism>
<keyword evidence="5 8" id="KW-0862">Zinc</keyword>
<dbReference type="InterPro" id="IPR024571">
    <property type="entry name" value="ERAP1-like_C_dom"/>
</dbReference>
<evidence type="ECO:0000259" key="13">
    <source>
        <dbReference type="Pfam" id="PF17900"/>
    </source>
</evidence>
<evidence type="ECO:0000256" key="10">
    <source>
        <dbReference type="RuleBase" id="RU364040"/>
    </source>
</evidence>
<dbReference type="Pfam" id="PF01433">
    <property type="entry name" value="Peptidase_M1"/>
    <property type="match status" value="1"/>
</dbReference>
<reference evidence="15" key="1">
    <citation type="submission" date="2016-03" db="EMBL/GenBank/DDBJ databases">
        <authorList>
            <person name="Devillers Hugo."/>
        </authorList>
    </citation>
    <scope>NUCLEOTIDE SEQUENCE [LARGE SCALE GENOMIC DNA]</scope>
</reference>
<evidence type="ECO:0000256" key="1">
    <source>
        <dbReference type="ARBA" id="ARBA00010136"/>
    </source>
</evidence>
<keyword evidence="10" id="KW-0031">Aminopeptidase</keyword>
<evidence type="ECO:0000256" key="9">
    <source>
        <dbReference type="PIRSR" id="PIRSR634016-4"/>
    </source>
</evidence>
<dbReference type="GO" id="GO:0043171">
    <property type="term" value="P:peptide catabolic process"/>
    <property type="evidence" value="ECO:0007669"/>
    <property type="project" value="TreeGrafter"/>
</dbReference>
<dbReference type="Pfam" id="PF17900">
    <property type="entry name" value="Peptidase_M1_N"/>
    <property type="match status" value="1"/>
</dbReference>
<keyword evidence="2 10" id="KW-0645">Protease</keyword>
<dbReference type="AlphaFoldDB" id="A0A1G4J951"/>
<evidence type="ECO:0000256" key="4">
    <source>
        <dbReference type="ARBA" id="ARBA00022801"/>
    </source>
</evidence>
<dbReference type="CDD" id="cd09601">
    <property type="entry name" value="M1_APN-Q_like"/>
    <property type="match status" value="1"/>
</dbReference>
<dbReference type="Gene3D" id="1.25.50.20">
    <property type="match status" value="1"/>
</dbReference>
<keyword evidence="15" id="KW-1185">Reference proteome</keyword>
<evidence type="ECO:0000259" key="11">
    <source>
        <dbReference type="Pfam" id="PF01433"/>
    </source>
</evidence>
<comment type="cofactor">
    <cofactor evidence="8 10">
        <name>Zn(2+)</name>
        <dbReference type="ChEBI" id="CHEBI:29105"/>
    </cofactor>
    <text evidence="8 10">Binds 1 zinc ion per subunit.</text>
</comment>
<proteinExistence type="inferred from homology"/>
<dbReference type="EC" id="3.4.11.-" evidence="10"/>
<dbReference type="InterPro" id="IPR045357">
    <property type="entry name" value="Aminopeptidase_N-like_N"/>
</dbReference>
<dbReference type="Gene3D" id="1.10.390.10">
    <property type="entry name" value="Neutral Protease Domain 2"/>
    <property type="match status" value="1"/>
</dbReference>
<dbReference type="GO" id="GO:0008270">
    <property type="term" value="F:zinc ion binding"/>
    <property type="evidence" value="ECO:0007669"/>
    <property type="project" value="UniProtKB-UniRule"/>
</dbReference>
<dbReference type="GO" id="GO:0042277">
    <property type="term" value="F:peptide binding"/>
    <property type="evidence" value="ECO:0007669"/>
    <property type="project" value="TreeGrafter"/>
</dbReference>
<dbReference type="GO" id="GO:0070006">
    <property type="term" value="F:metalloaminopeptidase activity"/>
    <property type="evidence" value="ECO:0007669"/>
    <property type="project" value="TreeGrafter"/>
</dbReference>
<keyword evidence="3 8" id="KW-0479">Metal-binding</keyword>
<dbReference type="Proteomes" id="UP000191144">
    <property type="component" value="Chromosome D"/>
</dbReference>
<evidence type="ECO:0000256" key="2">
    <source>
        <dbReference type="ARBA" id="ARBA00022670"/>
    </source>
</evidence>
<feature type="site" description="Transition state stabilizer" evidence="9">
    <location>
        <position position="413"/>
    </location>
</feature>
<dbReference type="GO" id="GO:0005737">
    <property type="term" value="C:cytoplasm"/>
    <property type="evidence" value="ECO:0007669"/>
    <property type="project" value="TreeGrafter"/>
</dbReference>
<sequence length="912" mass="102230">MLSLSNPVVPTNYAIELTIIDPSKANFRGLLRADLTINKNRGERNEFKEFSLHAEEIVVLSAKIGSQELNVTFDRSSSIVTFHFESGLKVNDAGEWDPLVVEYVGKLQPIKTFQDVTRGVFKTNYMDIASGNSNHYVVATHSQPGFAKRIFPCIDELNHKAFFQLSVKTLRRFVVASNTQVETESDEPTFQNSTGNSDSMKKVSFTTTPLMAPSLFGFVLGDLHSIDAQITLPQGKLPIRFLAAQQVNLAAFALDTVCEYLPALQELFKCKYPLAKLDFALLPFLSDMAMENFGLITIRQDHLLLDPSVLADETIQNQVQQLVVHELVHQWMGNYISFDSWEHLWFNEAFATWCACELISTNSKQDYWSSAEYLQQLSGALLKDGSADSQSIASRSKIDQISQTSDAVDPYSYCKGISILRSLQCSIGKDNFKSALQSLAYNESFHKRCIKPSEIWSFFGQQLGSANISNFMFSWIQSPGFPVLHVTCENGNTLLKQNRFQSDKDNASEDVPFHIPLFTLLPDGSEDKQHILMTDRSLKLPFKATLFNSDVKGYYRVSYESAECYGQLCEALASGQLSDLDLYGVFRDLDVFIGDESYQKREHLNGLIQLLCTIASRVDLNIYPKYYRGLSLGLTILQQLELSDLRFGSGKENKKYSDIIITPLFNQIQWPESFHNVRPSIHQALVMSQVLSAGKTLADVQSLSSKYFRKILQGPQGAIPFELVESILTVNSFCTSTLKQWKKHYDLVKSSQGLATHVSGCSVADIQDAALESIGFCTEPQLVQKLLNFVSSNFSSAGSEKALFGLSNNAKKACGSEQIRDVVWAWFDLHFDQWAKKSSTGDSVDCQRSRNTLLAVSVVVFEMWQDMPEKVDAFATAKQSKFGGDLRVADVWTSVKRSQIPKMTIYKGLLGF</sequence>
<feature type="binding site" evidence="8">
    <location>
        <position position="329"/>
    </location>
    <ligand>
        <name>Zn(2+)</name>
        <dbReference type="ChEBI" id="CHEBI:29105"/>
        <note>catalytic</note>
    </ligand>
</feature>
<dbReference type="InterPro" id="IPR050344">
    <property type="entry name" value="Peptidase_M1_aminopeptidases"/>
</dbReference>
<evidence type="ECO:0000256" key="7">
    <source>
        <dbReference type="PIRSR" id="PIRSR634016-1"/>
    </source>
</evidence>
<evidence type="ECO:0000256" key="6">
    <source>
        <dbReference type="ARBA" id="ARBA00023049"/>
    </source>
</evidence>
<dbReference type="PANTHER" id="PTHR11533:SF299">
    <property type="entry name" value="AMINOPEPTIDASE"/>
    <property type="match status" value="1"/>
</dbReference>
<evidence type="ECO:0000256" key="5">
    <source>
        <dbReference type="ARBA" id="ARBA00022833"/>
    </source>
</evidence>